<feature type="coiled-coil region" evidence="1">
    <location>
        <begin position="197"/>
        <end position="224"/>
    </location>
</feature>
<dbReference type="EMBL" id="ACGK02000001">
    <property type="protein sequence ID" value="EGF23627.1"/>
    <property type="molecule type" value="Genomic_DNA"/>
</dbReference>
<dbReference type="AlphaFoldDB" id="F1T4I3"/>
<gene>
    <name evidence="3" type="ORF">HMPREF0091_10574</name>
</gene>
<sequence length="678" mass="74854">MTNGCKFGIESHTHVSPLSIFIADRKGYTTTSLACVLLVTLSLIFSLAMLHWISSRAADIQEVADATALAGSNCVSSFVTIVHVLDAFVLSLGLVGMLVYAVGLVAAAVPILNAFSPPLLDVGTQVFLARQRFAKSAYAGIQKFEQALPALIAYNSLSCAYANSSETCPYVGLAVPYPFVSKSSYPALTVSVDSKDLNNGGKQLHDQSKELEAIEKEMSENKLRAYQADCVDNPHCMRSRAADLTYLDGSHNRTYSYDEWEFEFARQRAESYYAQRQSMEVPKNLSWDEYCRSCARKQFYSYAYKKISAVSCQNDENLFNLPELPHNADSVRGCELYTDKLWPASYEDGKLVAHCSIEYMNTSPACYVSLQEIEQGVAKSSSTDAINISIMGKVASASTNINNGFEYYWKIFQQAARAYAKAQEKAEEVQQKMQEQAETTATAFDKALALIGTGRPHLCPPGAYGCVAFVIRSSELKTPDNLVSSFTSSAQLPGGIALSAATLAPDATDSQNAVLKRTAEEVKKLDFPLVSPVISSLCTLWADLLENYGSLYDHMSSITDGVFGSLSFSGNSKIGMWLKHRLGEVITSFGFEPVDLRLLKPVRVNSQYVLHKAGLSQNDQLRAWIEKMPRDPQTFKKRYLEKLKKFLGDDSFTIAQIPKLGSEESYPIRLDLSFLLEK</sequence>
<feature type="transmembrane region" description="Helical" evidence="2">
    <location>
        <begin position="66"/>
        <end position="85"/>
    </location>
</feature>
<feature type="transmembrane region" description="Helical" evidence="2">
    <location>
        <begin position="33"/>
        <end position="54"/>
    </location>
</feature>
<keyword evidence="1" id="KW-0175">Coiled coil</keyword>
<organism evidence="3 4">
    <name type="scientific">Fannyhessea vaginae DSM 15829</name>
    <dbReference type="NCBI Taxonomy" id="525256"/>
    <lineage>
        <taxon>Bacteria</taxon>
        <taxon>Bacillati</taxon>
        <taxon>Actinomycetota</taxon>
        <taxon>Coriobacteriia</taxon>
        <taxon>Coriobacteriales</taxon>
        <taxon>Atopobiaceae</taxon>
        <taxon>Fannyhessea</taxon>
    </lineage>
</organism>
<keyword evidence="4" id="KW-1185">Reference proteome</keyword>
<evidence type="ECO:0000256" key="2">
    <source>
        <dbReference type="SAM" id="Phobius"/>
    </source>
</evidence>
<dbReference type="eggNOG" id="ENOG5033SKX">
    <property type="taxonomic scope" value="Bacteria"/>
</dbReference>
<feature type="transmembrane region" description="Helical" evidence="2">
    <location>
        <begin position="92"/>
        <end position="112"/>
    </location>
</feature>
<evidence type="ECO:0000313" key="3">
    <source>
        <dbReference type="EMBL" id="EGF23627.1"/>
    </source>
</evidence>
<keyword evidence="2" id="KW-0812">Transmembrane</keyword>
<keyword evidence="2" id="KW-1133">Transmembrane helix</keyword>
<comment type="caution">
    <text evidence="3">The sequence shown here is derived from an EMBL/GenBank/DDBJ whole genome shotgun (WGS) entry which is preliminary data.</text>
</comment>
<proteinExistence type="predicted"/>
<reference evidence="3 4" key="1">
    <citation type="submission" date="2011-02" db="EMBL/GenBank/DDBJ databases">
        <authorList>
            <person name="Muzny D."/>
            <person name="Qin X."/>
            <person name="Buhay C."/>
            <person name="Dugan-Rocha S."/>
            <person name="Ding Y."/>
            <person name="Chen G."/>
            <person name="Hawes A."/>
            <person name="Holder M."/>
            <person name="Jhangiani S."/>
            <person name="Johnson A."/>
            <person name="Khan Z."/>
            <person name="Li Z."/>
            <person name="Liu W."/>
            <person name="Liu X."/>
            <person name="Perez L."/>
            <person name="Shen H."/>
            <person name="Wang Q."/>
            <person name="Watt J."/>
            <person name="Xi L."/>
            <person name="Xin Y."/>
            <person name="Zhou J."/>
            <person name="Deng J."/>
            <person name="Jiang H."/>
            <person name="Liu Y."/>
            <person name="Qu J."/>
            <person name="Song X.-Z."/>
            <person name="Zhang L."/>
            <person name="Villasana D."/>
            <person name="Johnson A."/>
            <person name="Liu J."/>
            <person name="Liyanage D."/>
            <person name="Lorensuhewa L."/>
            <person name="Robinson T."/>
            <person name="Song A."/>
            <person name="Song B.-B."/>
            <person name="Dinh H."/>
            <person name="Thornton R."/>
            <person name="Coyle M."/>
            <person name="Francisco L."/>
            <person name="Jackson L."/>
            <person name="Javaid M."/>
            <person name="Korchina V."/>
            <person name="Kovar C."/>
            <person name="Mata R."/>
            <person name="Mathew T."/>
            <person name="Ngo R."/>
            <person name="Nguyen L."/>
            <person name="Nguyen N."/>
            <person name="Okwuonu G."/>
            <person name="Ongeri F."/>
            <person name="Pham C."/>
            <person name="Simmons D."/>
            <person name="Wilczek-Boney K."/>
            <person name="Hale W."/>
            <person name="Jakkamsetti A."/>
            <person name="Pham P."/>
            <person name="Ruth R."/>
            <person name="San Lucas F."/>
            <person name="Warren J."/>
            <person name="Zhang J."/>
            <person name="Zhao Z."/>
            <person name="Zhou C."/>
            <person name="Zhu D."/>
            <person name="Lee S."/>
            <person name="Bess C."/>
            <person name="Blankenburg K."/>
            <person name="Forbes L."/>
            <person name="Fu Q."/>
            <person name="Gubbala S."/>
            <person name="Hirani K."/>
            <person name="Jayaseelan J.C."/>
            <person name="Lara F."/>
            <person name="Munidasa M."/>
            <person name="Palculict T."/>
            <person name="Patil S."/>
            <person name="Pu L.-L."/>
            <person name="Saada N."/>
            <person name="Tang L."/>
            <person name="Weissenberger G."/>
            <person name="Zhu Y."/>
            <person name="Hemphill L."/>
            <person name="Shang Y."/>
            <person name="Youmans B."/>
            <person name="Ayvaz T."/>
            <person name="Ross M."/>
            <person name="Santibanez J."/>
            <person name="Aqrawi P."/>
            <person name="Gross S."/>
            <person name="Joshi V."/>
            <person name="Fowler G."/>
            <person name="Nazareth L."/>
            <person name="Reid J."/>
            <person name="Worley K."/>
            <person name="Petrosino J."/>
            <person name="Highlander S."/>
            <person name="Gibbs R."/>
        </authorList>
    </citation>
    <scope>NUCLEOTIDE SEQUENCE [LARGE SCALE GENOMIC DNA]</scope>
    <source>
        <strain evidence="3 4">DSM 15829</strain>
    </source>
</reference>
<protein>
    <submittedName>
        <fullName evidence="3">Uncharacterized protein</fullName>
    </submittedName>
</protein>
<evidence type="ECO:0000313" key="4">
    <source>
        <dbReference type="Proteomes" id="UP000005947"/>
    </source>
</evidence>
<dbReference type="RefSeq" id="WP_006302755.1">
    <property type="nucleotide sequence ID" value="NZ_ACGK02000001.1"/>
</dbReference>
<keyword evidence="2" id="KW-0472">Membrane</keyword>
<dbReference type="OrthoDB" id="3188104at2"/>
<dbReference type="Proteomes" id="UP000005947">
    <property type="component" value="Unassembled WGS sequence"/>
</dbReference>
<dbReference type="GeneID" id="93210180"/>
<name>F1T4I3_9ACTN</name>
<feature type="coiled-coil region" evidence="1">
    <location>
        <begin position="412"/>
        <end position="439"/>
    </location>
</feature>
<evidence type="ECO:0000256" key="1">
    <source>
        <dbReference type="SAM" id="Coils"/>
    </source>
</evidence>
<accession>F1T4I3</accession>